<dbReference type="InterPro" id="IPR012340">
    <property type="entry name" value="NA-bd_OB-fold"/>
</dbReference>
<evidence type="ECO:0000313" key="1">
    <source>
        <dbReference type="EMBL" id="RXI00943.1"/>
    </source>
</evidence>
<dbReference type="SUPFAM" id="SSF50249">
    <property type="entry name" value="Nucleic acid-binding proteins"/>
    <property type="match status" value="1"/>
</dbReference>
<dbReference type="Proteomes" id="UP000290289">
    <property type="component" value="Chromosome 4"/>
</dbReference>
<proteinExistence type="predicted"/>
<evidence type="ECO:0000313" key="2">
    <source>
        <dbReference type="Proteomes" id="UP000290289"/>
    </source>
</evidence>
<reference evidence="1 2" key="1">
    <citation type="submission" date="2018-10" db="EMBL/GenBank/DDBJ databases">
        <title>A high-quality apple genome assembly.</title>
        <authorList>
            <person name="Hu J."/>
        </authorList>
    </citation>
    <scope>NUCLEOTIDE SEQUENCE [LARGE SCALE GENOMIC DNA]</scope>
    <source>
        <strain evidence="2">cv. HFTH1</strain>
        <tissue evidence="1">Young leaf</tissue>
    </source>
</reference>
<accession>A0A498K5J3</accession>
<keyword evidence="2" id="KW-1185">Reference proteome</keyword>
<name>A0A498K5J3_MALDO</name>
<dbReference type="EMBL" id="RDQH01000330">
    <property type="protein sequence ID" value="RXI00943.1"/>
    <property type="molecule type" value="Genomic_DNA"/>
</dbReference>
<gene>
    <name evidence="1" type="ORF">DVH24_001177</name>
</gene>
<dbReference type="AlphaFoldDB" id="A0A498K5J3"/>
<dbReference type="Gene3D" id="2.40.50.140">
    <property type="entry name" value="Nucleic acid-binding proteins"/>
    <property type="match status" value="1"/>
</dbReference>
<comment type="caution">
    <text evidence="1">The sequence shown here is derived from an EMBL/GenBank/DDBJ whole genome shotgun (WGS) entry which is preliminary data.</text>
</comment>
<protein>
    <submittedName>
        <fullName evidence="1">Uncharacterized protein</fullName>
    </submittedName>
</protein>
<sequence length="90" mass="10099">MENIAPTPIDKLQPYVKVVKIRVRICRIWKYSIPGAVQTYTALHSVLLDGMQHAVEACTSNLDCGIVASKIEAGNCYEIMDFRISRMKGQ</sequence>
<organism evidence="1 2">
    <name type="scientific">Malus domestica</name>
    <name type="common">Apple</name>
    <name type="synonym">Pyrus malus</name>
    <dbReference type="NCBI Taxonomy" id="3750"/>
    <lineage>
        <taxon>Eukaryota</taxon>
        <taxon>Viridiplantae</taxon>
        <taxon>Streptophyta</taxon>
        <taxon>Embryophyta</taxon>
        <taxon>Tracheophyta</taxon>
        <taxon>Spermatophyta</taxon>
        <taxon>Magnoliopsida</taxon>
        <taxon>eudicotyledons</taxon>
        <taxon>Gunneridae</taxon>
        <taxon>Pentapetalae</taxon>
        <taxon>rosids</taxon>
        <taxon>fabids</taxon>
        <taxon>Rosales</taxon>
        <taxon>Rosaceae</taxon>
        <taxon>Amygdaloideae</taxon>
        <taxon>Maleae</taxon>
        <taxon>Malus</taxon>
    </lineage>
</organism>